<reference evidence="3 4" key="1">
    <citation type="journal article" date="2018" name="Environ. Microbiol.">
        <title>Novel energy conservation strategies and behaviour of Pelotomaculum schinkii driving syntrophic propionate catabolism.</title>
        <authorList>
            <person name="Hidalgo-Ahumada C.A.P."/>
            <person name="Nobu M.K."/>
            <person name="Narihiro T."/>
            <person name="Tamaki H."/>
            <person name="Liu W.T."/>
            <person name="Kamagata Y."/>
            <person name="Stams A.J.M."/>
            <person name="Imachi H."/>
            <person name="Sousa D.Z."/>
        </authorList>
    </citation>
    <scope>NUCLEOTIDE SEQUENCE [LARGE SCALE GENOMIC DNA]</scope>
    <source>
        <strain evidence="3 4">HH</strain>
    </source>
</reference>
<keyword evidence="4" id="KW-1185">Reference proteome</keyword>
<dbReference type="PROSITE" id="PS50846">
    <property type="entry name" value="HMA_2"/>
    <property type="match status" value="1"/>
</dbReference>
<feature type="domain" description="HMA" evidence="2">
    <location>
        <begin position="2"/>
        <end position="68"/>
    </location>
</feature>
<sequence length="69" mass="7446">MEKIILKVWGMECGHCKAAVLKALRETKGVNDVSIHLPSGETTVTYDPSVVGRDEMVVAVKGAGYEVLD</sequence>
<evidence type="ECO:0000259" key="2">
    <source>
        <dbReference type="PROSITE" id="PS50846"/>
    </source>
</evidence>
<dbReference type="InterPro" id="IPR006121">
    <property type="entry name" value="HMA_dom"/>
</dbReference>
<dbReference type="InterPro" id="IPR036163">
    <property type="entry name" value="HMA_dom_sf"/>
</dbReference>
<comment type="caution">
    <text evidence="3">The sequence shown here is derived from an EMBL/GenBank/DDBJ whole genome shotgun (WGS) entry which is preliminary data.</text>
</comment>
<name>A0A4Y7RDR3_9FIRM</name>
<evidence type="ECO:0000313" key="3">
    <source>
        <dbReference type="EMBL" id="TEB06919.1"/>
    </source>
</evidence>
<evidence type="ECO:0000256" key="1">
    <source>
        <dbReference type="ARBA" id="ARBA00022723"/>
    </source>
</evidence>
<dbReference type="Pfam" id="PF00403">
    <property type="entry name" value="HMA"/>
    <property type="match status" value="1"/>
</dbReference>
<dbReference type="Gene3D" id="3.30.70.100">
    <property type="match status" value="1"/>
</dbReference>
<dbReference type="SUPFAM" id="SSF55008">
    <property type="entry name" value="HMA, heavy metal-associated domain"/>
    <property type="match status" value="1"/>
</dbReference>
<dbReference type="AlphaFoldDB" id="A0A4Y7RDR3"/>
<dbReference type="CDD" id="cd00371">
    <property type="entry name" value="HMA"/>
    <property type="match status" value="1"/>
</dbReference>
<dbReference type="FunFam" id="3.30.70.100:FF:000001">
    <property type="entry name" value="ATPase copper transporting beta"/>
    <property type="match status" value="1"/>
</dbReference>
<accession>A0A4Y7RDR3</accession>
<organism evidence="3 4">
    <name type="scientific">Pelotomaculum schinkii</name>
    <dbReference type="NCBI Taxonomy" id="78350"/>
    <lineage>
        <taxon>Bacteria</taxon>
        <taxon>Bacillati</taxon>
        <taxon>Bacillota</taxon>
        <taxon>Clostridia</taxon>
        <taxon>Eubacteriales</taxon>
        <taxon>Desulfotomaculaceae</taxon>
        <taxon>Pelotomaculum</taxon>
    </lineage>
</organism>
<gene>
    <name evidence="3" type="primary">copZ</name>
    <name evidence="3" type="ORF">Psch_00453</name>
</gene>
<evidence type="ECO:0000313" key="4">
    <source>
        <dbReference type="Proteomes" id="UP000298324"/>
    </source>
</evidence>
<dbReference type="RefSeq" id="WP_134218465.1">
    <property type="nucleotide sequence ID" value="NZ_QFGA01000001.1"/>
</dbReference>
<dbReference type="GO" id="GO:0046872">
    <property type="term" value="F:metal ion binding"/>
    <property type="evidence" value="ECO:0007669"/>
    <property type="project" value="UniProtKB-KW"/>
</dbReference>
<dbReference type="EMBL" id="QFGA01000001">
    <property type="protein sequence ID" value="TEB06919.1"/>
    <property type="molecule type" value="Genomic_DNA"/>
</dbReference>
<keyword evidence="1" id="KW-0479">Metal-binding</keyword>
<proteinExistence type="predicted"/>
<protein>
    <submittedName>
        <fullName evidence="3">Copper chaperone CopZ</fullName>
    </submittedName>
</protein>
<dbReference type="Proteomes" id="UP000298324">
    <property type="component" value="Unassembled WGS sequence"/>
</dbReference>